<dbReference type="Proteomes" id="UP000078544">
    <property type="component" value="Unassembled WGS sequence"/>
</dbReference>
<evidence type="ECO:0000313" key="2">
    <source>
        <dbReference type="Proteomes" id="UP000078544"/>
    </source>
</evidence>
<sequence>MSGLESVGSLLADNANLLIHGLRIFTFADKRHWGPDEHAQVQALEAALNEAKRDFQELCPLVNGQAQYEHDRHFETLQELRLLRTNLQAHIQSLKDWSRSGGPINPVWVRETRRLQREMHRAQCRAARRVFTSSQESSRRCLGAFLVRRAQHKLAAIQPTRGLIGREIEQRQLKELGACSKIGSFERFAEEDVVFICDFCDGHLIWHDLENVPTERSAPYLPSSNANDPHWHATGTTMSGPSERRVIFAPVAVANHIAPLHGDWQARLTCPYCEELAQQPQDKDDDGDPWRPDEEFEDVEALQEHLEWQHPTPLPGTAAAVLPAKDSCLVM</sequence>
<dbReference type="OrthoDB" id="5221663at2759"/>
<dbReference type="STRING" id="1081109.A0A167ZPB3"/>
<name>A0A167ZPB3_9HYPO</name>
<gene>
    <name evidence="1" type="ORF">AAL_05964</name>
</gene>
<accession>A0A167ZPB3</accession>
<protein>
    <submittedName>
        <fullName evidence="1">Uncharacterized protein</fullName>
    </submittedName>
</protein>
<reference evidence="1 2" key="1">
    <citation type="journal article" date="2016" name="Genome Biol. Evol.">
        <title>Divergent and convergent evolution of fungal pathogenicity.</title>
        <authorList>
            <person name="Shang Y."/>
            <person name="Xiao G."/>
            <person name="Zheng P."/>
            <person name="Cen K."/>
            <person name="Zhan S."/>
            <person name="Wang C."/>
        </authorList>
    </citation>
    <scope>NUCLEOTIDE SEQUENCE [LARGE SCALE GENOMIC DNA]</scope>
    <source>
        <strain evidence="1 2">RCEF 2490</strain>
    </source>
</reference>
<dbReference type="EMBL" id="AZGY01000014">
    <property type="protein sequence ID" value="KZZ92932.1"/>
    <property type="molecule type" value="Genomic_DNA"/>
</dbReference>
<dbReference type="AlphaFoldDB" id="A0A167ZPB3"/>
<organism evidence="1 2">
    <name type="scientific">Moelleriella libera RCEF 2490</name>
    <dbReference type="NCBI Taxonomy" id="1081109"/>
    <lineage>
        <taxon>Eukaryota</taxon>
        <taxon>Fungi</taxon>
        <taxon>Dikarya</taxon>
        <taxon>Ascomycota</taxon>
        <taxon>Pezizomycotina</taxon>
        <taxon>Sordariomycetes</taxon>
        <taxon>Hypocreomycetidae</taxon>
        <taxon>Hypocreales</taxon>
        <taxon>Clavicipitaceae</taxon>
        <taxon>Moelleriella</taxon>
    </lineage>
</organism>
<comment type="caution">
    <text evidence="1">The sequence shown here is derived from an EMBL/GenBank/DDBJ whole genome shotgun (WGS) entry which is preliminary data.</text>
</comment>
<evidence type="ECO:0000313" key="1">
    <source>
        <dbReference type="EMBL" id="KZZ92932.1"/>
    </source>
</evidence>
<keyword evidence="2" id="KW-1185">Reference proteome</keyword>
<proteinExistence type="predicted"/>